<organism evidence="1 2">
    <name type="scientific">Rhizobium mongolense</name>
    <dbReference type="NCBI Taxonomy" id="57676"/>
    <lineage>
        <taxon>Bacteria</taxon>
        <taxon>Pseudomonadati</taxon>
        <taxon>Pseudomonadota</taxon>
        <taxon>Alphaproteobacteria</taxon>
        <taxon>Hyphomicrobiales</taxon>
        <taxon>Rhizobiaceae</taxon>
        <taxon>Rhizobium/Agrobacterium group</taxon>
        <taxon>Rhizobium</taxon>
    </lineage>
</organism>
<accession>A0A7W6RSD1</accession>
<sequence>MRGRGSGAAEHLFSKGDWFATQEQWKKQLVEAVDRKNGDELLNTSTTDLARYYASDMAFEVPKIFPEDLVVDQRETQVDISGDHNRWIEDRSRPYYITGTAVDVEIPFTGNKVGFNIQPTTRNFNNPMATVGDGVVSFSITGIDLGAERVKQEIDRVVNSINEHLGWLANDAKSYNSSLEGLATQAIERRKEKLLKDKSLVAGLGFKMKERPGSSQTFAAPSVRRVIRPDVPKPVASHEPFKPEPILTSDDYEHILSILENMVGVMEQSPGAFREIDEESLRTHFLVQLNGHYFGDATGETFNYEGKSDILIKVDGKNIFVGECKFWTGEKGYLETLDQVLSYLSWRDTKAAVLVFNRNKDFSGVLAKIEEATPSHPNFKKLTRKCSESSWTYLFGHNDDANREITITVQAYNVPERIKPRL</sequence>
<gene>
    <name evidence="1" type="ORF">GGE12_005560</name>
</gene>
<dbReference type="Proteomes" id="UP000533641">
    <property type="component" value="Unassembled WGS sequence"/>
</dbReference>
<protein>
    <submittedName>
        <fullName evidence="1">Uncharacterized protein</fullName>
    </submittedName>
</protein>
<proteinExistence type="predicted"/>
<dbReference type="AlphaFoldDB" id="A0A7W6RSD1"/>
<comment type="caution">
    <text evidence="1">The sequence shown here is derived from an EMBL/GenBank/DDBJ whole genome shotgun (WGS) entry which is preliminary data.</text>
</comment>
<name>A0A7W6RSD1_9HYPH</name>
<reference evidence="1 2" key="1">
    <citation type="submission" date="2020-08" db="EMBL/GenBank/DDBJ databases">
        <title>Genomic Encyclopedia of Type Strains, Phase IV (KMG-V): Genome sequencing to study the core and pangenomes of soil and plant-associated prokaryotes.</title>
        <authorList>
            <person name="Whitman W."/>
        </authorList>
    </citation>
    <scope>NUCLEOTIDE SEQUENCE [LARGE SCALE GENOMIC DNA]</scope>
    <source>
        <strain evidence="1 2">SEMIA 402</strain>
    </source>
</reference>
<evidence type="ECO:0000313" key="1">
    <source>
        <dbReference type="EMBL" id="MBB4277751.1"/>
    </source>
</evidence>
<dbReference type="RefSeq" id="WP_246778683.1">
    <property type="nucleotide sequence ID" value="NZ_JACIGM010000014.1"/>
</dbReference>
<evidence type="ECO:0000313" key="2">
    <source>
        <dbReference type="Proteomes" id="UP000533641"/>
    </source>
</evidence>
<dbReference type="EMBL" id="JACIGM010000014">
    <property type="protein sequence ID" value="MBB4277751.1"/>
    <property type="molecule type" value="Genomic_DNA"/>
</dbReference>